<accession>A0ABN5S8T9</accession>
<evidence type="ECO:0000313" key="2">
    <source>
        <dbReference type="Proteomes" id="UP000279541"/>
    </source>
</evidence>
<keyword evidence="2" id="KW-1185">Reference proteome</keyword>
<reference evidence="1 2" key="1">
    <citation type="submission" date="2018-11" db="EMBL/GenBank/DDBJ databases">
        <title>Proposal to divide the Flavobacteriaceae and reorganize its genera based on Amino Acid Identity values calculated from whole genome sequences.</title>
        <authorList>
            <person name="Nicholson A.C."/>
            <person name="Gulvik C.A."/>
            <person name="Whitney A.M."/>
            <person name="Humrighouse B.W."/>
            <person name="Bell M."/>
            <person name="Holmes B."/>
            <person name="Steigerwalt A.G."/>
            <person name="Villarma A."/>
            <person name="Sheth M."/>
            <person name="Batra D."/>
            <person name="Pryor J."/>
            <person name="Bernardet J.-F."/>
            <person name="Hugo C."/>
            <person name="Kampfer P."/>
            <person name="Newman J."/>
            <person name="McQuiston J.R."/>
        </authorList>
    </citation>
    <scope>NUCLEOTIDE SEQUENCE [LARGE SCALE GENOMIC DNA]</scope>
    <source>
        <strain evidence="1 2">DSM 16927</strain>
    </source>
</reference>
<gene>
    <name evidence="1" type="ORF">EG359_02765</name>
</gene>
<dbReference type="InterPro" id="IPR032560">
    <property type="entry name" value="DUF4932"/>
</dbReference>
<evidence type="ECO:0000313" key="1">
    <source>
        <dbReference type="EMBL" id="AZA98591.1"/>
    </source>
</evidence>
<proteinExistence type="predicted"/>
<name>A0ABN5S8T9_9FLAO</name>
<dbReference type="Pfam" id="PF16286">
    <property type="entry name" value="DUF4932"/>
    <property type="match status" value="1"/>
</dbReference>
<sequence length="401" mass="46896">MIINIKMEKILVVFVSLSSVFGFSQQNTSRFSVNYNKNIETYFLAEILSAEHRKNNKDFEFYKIKECSEYQPIVKQALSKYKGLKNSDIAVSTAKINDILLEKYGSGNDILMKPLLYHKEFPSTEWINNYQYSSNNLTKEQNEEITQLIKNYLSELSKFYIQENIEQFFTENKSFYNGGIKEYSKQIPAGFINAMELFYGESFNTYTILISPMMMWPIEDNEGRGIGTDIVLKSGAKDIYEIASPFMKVQKEGEFGYDNQFQARFLSIHEFGHSFVNKEVYKHKDKLEKFENLFEASKLKETMIKTGGYGDYQTCVAEHLVRLGEIQTAIIQKDFERAKRLEAYHLKNNFIFLPQLDEKLKEYNSNRKKYKTFGDFVPQLLEVFENSSIEFINNALTMDKE</sequence>
<protein>
    <submittedName>
        <fullName evidence="1">DUF4932 domain-containing protein</fullName>
    </submittedName>
</protein>
<dbReference type="Proteomes" id="UP000279541">
    <property type="component" value="Chromosome"/>
</dbReference>
<organism evidence="1 2">
    <name type="scientific">Chryseobacterium joostei</name>
    <dbReference type="NCBI Taxonomy" id="112234"/>
    <lineage>
        <taxon>Bacteria</taxon>
        <taxon>Pseudomonadati</taxon>
        <taxon>Bacteroidota</taxon>
        <taxon>Flavobacteriia</taxon>
        <taxon>Flavobacteriales</taxon>
        <taxon>Weeksellaceae</taxon>
        <taxon>Chryseobacterium group</taxon>
        <taxon>Chryseobacterium</taxon>
    </lineage>
</organism>
<dbReference type="EMBL" id="CP033926">
    <property type="protein sequence ID" value="AZA98591.1"/>
    <property type="molecule type" value="Genomic_DNA"/>
</dbReference>